<evidence type="ECO:0000256" key="4">
    <source>
        <dbReference type="ARBA" id="ARBA00023268"/>
    </source>
</evidence>
<evidence type="ECO:0000259" key="5">
    <source>
        <dbReference type="SMART" id="SM00825"/>
    </source>
</evidence>
<reference evidence="7" key="1">
    <citation type="journal article" date="2005" name="Nature">
        <title>Sequencing of Aspergillus nidulans and comparative analysis with A. fumigatus and A. oryzae.</title>
        <authorList>
            <person name="Galagan J.E."/>
            <person name="Calvo S.E."/>
            <person name="Cuomo C."/>
            <person name="Ma L.J."/>
            <person name="Wortman J.R."/>
            <person name="Batzoglou S."/>
            <person name="Lee S.I."/>
            <person name="Basturkmen M."/>
            <person name="Spevak C.C."/>
            <person name="Clutterbuck J."/>
            <person name="Kapitonov V."/>
            <person name="Jurka J."/>
            <person name="Scazzocchio C."/>
            <person name="Farman M."/>
            <person name="Butler J."/>
            <person name="Purcell S."/>
            <person name="Harris S."/>
            <person name="Braus G.H."/>
            <person name="Draht O."/>
            <person name="Busch S."/>
            <person name="D'Enfert C."/>
            <person name="Bouchier C."/>
            <person name="Goldman G.H."/>
            <person name="Bell-Pedersen D."/>
            <person name="Griffiths-Jones S."/>
            <person name="Doonan J.H."/>
            <person name="Yu J."/>
            <person name="Vienken K."/>
            <person name="Pain A."/>
            <person name="Freitag M."/>
            <person name="Selker E.U."/>
            <person name="Archer D.B."/>
            <person name="Penalva M.A."/>
            <person name="Oakley B.R."/>
            <person name="Momany M."/>
            <person name="Tanaka T."/>
            <person name="Kumagai T."/>
            <person name="Asai K."/>
            <person name="Machida M."/>
            <person name="Nierman W.C."/>
            <person name="Denning D.W."/>
            <person name="Caddick M."/>
            <person name="Hynes M."/>
            <person name="Paoletti M."/>
            <person name="Fischer R."/>
            <person name="Miller B."/>
            <person name="Dyer P."/>
            <person name="Sachs M.S."/>
            <person name="Osmani S.A."/>
            <person name="Birren B.W."/>
        </authorList>
    </citation>
    <scope>NUCLEOTIDE SEQUENCE [LARGE SCALE GENOMIC DNA]</scope>
    <source>
        <strain evidence="7">FGSC A4 / ATCC 38163 / CBS 112.46 / NRRL 194 / M139</strain>
    </source>
</reference>
<dbReference type="Pfam" id="PF02801">
    <property type="entry name" value="Ketoacyl-synt_C"/>
    <property type="match status" value="1"/>
</dbReference>
<keyword evidence="3" id="KW-0808">Transferase</keyword>
<dbReference type="SMART" id="SM00825">
    <property type="entry name" value="PKS_KS"/>
    <property type="match status" value="1"/>
</dbReference>
<gene>
    <name evidence="6" type="ORF">ANIA_05475</name>
</gene>
<dbReference type="InterPro" id="IPR020841">
    <property type="entry name" value="PKS_Beta-ketoAc_synthase_dom"/>
</dbReference>
<evidence type="ECO:0000313" key="6">
    <source>
        <dbReference type="EMBL" id="CBF81841.1"/>
    </source>
</evidence>
<dbReference type="GO" id="GO:0016746">
    <property type="term" value="F:acyltransferase activity"/>
    <property type="evidence" value="ECO:0007669"/>
    <property type="project" value="InterPro"/>
</dbReference>
<proteinExistence type="predicted"/>
<keyword evidence="1" id="KW-0596">Phosphopantetheine</keyword>
<feature type="domain" description="Ketosynthase family 3 (KS3)" evidence="5">
    <location>
        <begin position="2"/>
        <end position="215"/>
    </location>
</feature>
<dbReference type="PANTHER" id="PTHR43775">
    <property type="entry name" value="FATTY ACID SYNTHASE"/>
    <property type="match status" value="1"/>
</dbReference>
<dbReference type="CDD" id="cd00833">
    <property type="entry name" value="PKS"/>
    <property type="match status" value="1"/>
</dbReference>
<reference evidence="7" key="2">
    <citation type="journal article" date="2009" name="Fungal Genet. Biol.">
        <title>The 2008 update of the Aspergillus nidulans genome annotation: a community effort.</title>
        <authorList>
            <person name="Wortman J.R."/>
            <person name="Gilsenan J.M."/>
            <person name="Joardar V."/>
            <person name="Deegan J."/>
            <person name="Clutterbuck J."/>
            <person name="Andersen M.R."/>
            <person name="Archer D."/>
            <person name="Bencina M."/>
            <person name="Braus G."/>
            <person name="Coutinho P."/>
            <person name="von Dohren H."/>
            <person name="Doonan J."/>
            <person name="Driessen A.J."/>
            <person name="Durek P."/>
            <person name="Espeso E."/>
            <person name="Fekete E."/>
            <person name="Flipphi M."/>
            <person name="Estrada C.G."/>
            <person name="Geysens S."/>
            <person name="Goldman G."/>
            <person name="de Groot P.W."/>
            <person name="Hansen K."/>
            <person name="Harris S.D."/>
            <person name="Heinekamp T."/>
            <person name="Helmstaedt K."/>
            <person name="Henrissat B."/>
            <person name="Hofmann G."/>
            <person name="Homan T."/>
            <person name="Horio T."/>
            <person name="Horiuchi H."/>
            <person name="James S."/>
            <person name="Jones M."/>
            <person name="Karaffa L."/>
            <person name="Karanyi Z."/>
            <person name="Kato M."/>
            <person name="Keller N."/>
            <person name="Kelly D.E."/>
            <person name="Kiel J.A."/>
            <person name="Kim J.M."/>
            <person name="van der Klei I.J."/>
            <person name="Klis F.M."/>
            <person name="Kovalchuk A."/>
            <person name="Krasevec N."/>
            <person name="Kubicek C.P."/>
            <person name="Liu B."/>
            <person name="Maccabe A."/>
            <person name="Meyer V."/>
            <person name="Mirabito P."/>
            <person name="Miskei M."/>
            <person name="Mos M."/>
            <person name="Mullins J."/>
            <person name="Nelson D.R."/>
            <person name="Nielsen J."/>
            <person name="Oakley B.R."/>
            <person name="Osmani S.A."/>
            <person name="Pakula T."/>
            <person name="Paszewski A."/>
            <person name="Paulsen I."/>
            <person name="Pilsyk S."/>
            <person name="Pocsi I."/>
            <person name="Punt P.J."/>
            <person name="Ram A.F."/>
            <person name="Ren Q."/>
            <person name="Robellet X."/>
            <person name="Robson G."/>
            <person name="Seiboth B."/>
            <person name="van Solingen P."/>
            <person name="Specht T."/>
            <person name="Sun J."/>
            <person name="Taheri-Talesh N."/>
            <person name="Takeshita N."/>
            <person name="Ussery D."/>
            <person name="vanKuyk P.A."/>
            <person name="Visser H."/>
            <person name="van de Vondervoort P.J."/>
            <person name="de Vries R.P."/>
            <person name="Walton J."/>
            <person name="Xiang X."/>
            <person name="Xiong Y."/>
            <person name="Zeng A.P."/>
            <person name="Brandt B.W."/>
            <person name="Cornell M.J."/>
            <person name="van den Hondel C.A."/>
            <person name="Visser J."/>
            <person name="Oliver S.G."/>
            <person name="Turner G."/>
        </authorList>
    </citation>
    <scope>GENOME REANNOTATION</scope>
    <source>
        <strain evidence="7">FGSC A4 / ATCC 38163 / CBS 112.46 / NRRL 194 / M139</strain>
    </source>
</reference>
<dbReference type="EMBL" id="BN001305">
    <property type="protein sequence ID" value="CBF81841.1"/>
    <property type="molecule type" value="Genomic_DNA"/>
</dbReference>
<accession>C8VGE4</accession>
<organism evidence="6 7">
    <name type="scientific">Emericella nidulans (strain FGSC A4 / ATCC 38163 / CBS 112.46 / NRRL 194 / M139)</name>
    <name type="common">Aspergillus nidulans</name>
    <dbReference type="NCBI Taxonomy" id="227321"/>
    <lineage>
        <taxon>Eukaryota</taxon>
        <taxon>Fungi</taxon>
        <taxon>Dikarya</taxon>
        <taxon>Ascomycota</taxon>
        <taxon>Pezizomycotina</taxon>
        <taxon>Eurotiomycetes</taxon>
        <taxon>Eurotiomycetidae</taxon>
        <taxon>Eurotiales</taxon>
        <taxon>Aspergillaceae</taxon>
        <taxon>Aspergillus</taxon>
        <taxon>Aspergillus subgen. Nidulantes</taxon>
    </lineage>
</organism>
<dbReference type="RefSeq" id="XP_663079.1">
    <property type="nucleotide sequence ID" value="XM_657987.1"/>
</dbReference>
<dbReference type="PANTHER" id="PTHR43775:SF49">
    <property type="entry name" value="SYNTHASE, PUTATIVE (JCVI)-RELATED"/>
    <property type="match status" value="1"/>
</dbReference>
<dbReference type="Proteomes" id="UP000000560">
    <property type="component" value="Chromosome V"/>
</dbReference>
<dbReference type="InParanoid" id="Q5B1V5"/>
<dbReference type="AlphaFoldDB" id="Q5B1V5"/>
<evidence type="ECO:0000256" key="3">
    <source>
        <dbReference type="ARBA" id="ARBA00022679"/>
    </source>
</evidence>
<dbReference type="SUPFAM" id="SSF53901">
    <property type="entry name" value="Thiolase-like"/>
    <property type="match status" value="2"/>
</dbReference>
<keyword evidence="7" id="KW-1185">Reference proteome</keyword>
<name>Q5B1V5_EMENI</name>
<dbReference type="InterPro" id="IPR016039">
    <property type="entry name" value="Thiolase-like"/>
</dbReference>
<sequence length="229" mass="24721">MGSGRGRVPTNRYNIDAFVGPKGKAGHSCTEHGYFLEDIDLATIDSSFWSMSGKEVEWMDPQQRLMLEGAYECLESSGTTSYKGKDIGCYIGVFGEDWLDIQAKVSHNSDGKTAGLSFPSPKSHEDLIRRSHELAGIEYLSKPAIIECHGTGTAVGDPLEACAAAQVKTDLGHSEGASGLSSVLKMVLVLEHQTIPLNLNFTTPNPKIPFDSARRRGSCGMPVMAQQQA</sequence>
<dbReference type="VEuPathDB" id="FungiDB:AN5475"/>
<evidence type="ECO:0000256" key="1">
    <source>
        <dbReference type="ARBA" id="ARBA00022450"/>
    </source>
</evidence>
<evidence type="ECO:0000313" key="7">
    <source>
        <dbReference type="Proteomes" id="UP000000560"/>
    </source>
</evidence>
<keyword evidence="4" id="KW-0511">Multifunctional enzyme</keyword>
<dbReference type="Gene3D" id="3.40.47.10">
    <property type="match status" value="2"/>
</dbReference>
<dbReference type="InterPro" id="IPR014031">
    <property type="entry name" value="Ketoacyl_synth_C"/>
</dbReference>
<dbReference type="KEGG" id="ani:ANIA_05475"/>
<dbReference type="HOGENOM" id="CLU_1209818_0_0_1"/>
<protein>
    <submittedName>
        <fullName evidence="6">PKS-like enzyme, putative (JCVI)</fullName>
    </submittedName>
</protein>
<accession>Q5B1V5</accession>
<dbReference type="OrthoDB" id="329835at2759"/>
<dbReference type="STRING" id="227321.Q5B1V5"/>
<evidence type="ECO:0000256" key="2">
    <source>
        <dbReference type="ARBA" id="ARBA00022553"/>
    </source>
</evidence>
<keyword evidence="2" id="KW-0597">Phosphoprotein</keyword>
<dbReference type="GeneID" id="2871770"/>
<dbReference type="eggNOG" id="KOG1202">
    <property type="taxonomic scope" value="Eukaryota"/>
</dbReference>
<dbReference type="InterPro" id="IPR050091">
    <property type="entry name" value="PKS_NRPS_Biosynth_Enz"/>
</dbReference>